<sequence length="202" mass="22293">MAVKAIENITTTVTNPSHQLLSLGICSTLWYLFTHSSGDAVKVAAVSRAWAELGPRSSSTCSQYWQLPCSPHATTCNDSPRRLVLYIEREVVSAILPPLTKLVFSKSVEVPVFVLRVLSELSLLLLGQESAGTEESHEANAKDGKKEERSQIINVFNSTLFPRYESLLKAAEPIPLYALKLLVSMTEHSTQICRYCNPSSKP</sequence>
<dbReference type="InterPro" id="IPR045906">
    <property type="entry name" value="ULK4"/>
</dbReference>
<dbReference type="Pfam" id="PF23606">
    <property type="entry name" value="HEAT_ULK4"/>
    <property type="match status" value="1"/>
</dbReference>
<organism evidence="2">
    <name type="scientific">Tetraodon nigroviridis</name>
    <name type="common">Spotted green pufferfish</name>
    <name type="synonym">Chelonodon nigroviridis</name>
    <dbReference type="NCBI Taxonomy" id="99883"/>
    <lineage>
        <taxon>Eukaryota</taxon>
        <taxon>Metazoa</taxon>
        <taxon>Chordata</taxon>
        <taxon>Craniata</taxon>
        <taxon>Vertebrata</taxon>
        <taxon>Euteleostomi</taxon>
        <taxon>Actinopterygii</taxon>
        <taxon>Neopterygii</taxon>
        <taxon>Teleostei</taxon>
        <taxon>Neoteleostei</taxon>
        <taxon>Acanthomorphata</taxon>
        <taxon>Eupercaria</taxon>
        <taxon>Tetraodontiformes</taxon>
        <taxon>Tetradontoidea</taxon>
        <taxon>Tetraodontidae</taxon>
        <taxon>Tetraodon</taxon>
    </lineage>
</organism>
<dbReference type="EMBL" id="CAAE01013723">
    <property type="protein sequence ID" value="CAF95241.1"/>
    <property type="molecule type" value="Genomic_DNA"/>
</dbReference>
<comment type="caution">
    <text evidence="2">The sequence shown here is derived from an EMBL/GenBank/DDBJ whole genome shotgun (WGS) entry which is preliminary data.</text>
</comment>
<feature type="domain" description="Serine/threonine-protein kinase ULK4/RUNKEL HEAT repeats" evidence="1">
    <location>
        <begin position="83"/>
        <end position="194"/>
    </location>
</feature>
<protein>
    <submittedName>
        <fullName evidence="2">(spotted green pufferfish) hypothetical protein</fullName>
    </submittedName>
</protein>
<dbReference type="InterPro" id="IPR056981">
    <property type="entry name" value="HEAT_ULK4_RUNKEL"/>
</dbReference>
<gene>
    <name evidence="2" type="ORF">GSTENG00011821001</name>
</gene>
<reference evidence="2" key="1">
    <citation type="journal article" date="2004" name="Nature">
        <title>Genome duplication in the teleost fish Tetraodon nigroviridis reveals the early vertebrate proto-karyotype.</title>
        <authorList>
            <person name="Jaillon O."/>
            <person name="Aury J.-M."/>
            <person name="Brunet F."/>
            <person name="Petit J.-L."/>
            <person name="Stange-Thomann N."/>
            <person name="Mauceli E."/>
            <person name="Bouneau L."/>
            <person name="Fischer C."/>
            <person name="Ozouf-Costaz C."/>
            <person name="Bernot A."/>
            <person name="Nicaud S."/>
            <person name="Jaffe D."/>
            <person name="Fisher S."/>
            <person name="Lutfalla G."/>
            <person name="Dossat C."/>
            <person name="Segurens B."/>
            <person name="Dasilva C."/>
            <person name="Salanoubat M."/>
            <person name="Levy M."/>
            <person name="Boudet N."/>
            <person name="Castellano S."/>
            <person name="Anthouard V."/>
            <person name="Jubin C."/>
            <person name="Castelli V."/>
            <person name="Katinka M."/>
            <person name="Vacherie B."/>
            <person name="Biemont C."/>
            <person name="Skalli Z."/>
            <person name="Cattolico L."/>
            <person name="Poulain J."/>
            <person name="De Berardinis V."/>
            <person name="Cruaud C."/>
            <person name="Duprat S."/>
            <person name="Brottier P."/>
            <person name="Coutanceau J.-P."/>
            <person name="Gouzy J."/>
            <person name="Parra G."/>
            <person name="Lardier G."/>
            <person name="Chapple C."/>
            <person name="McKernan K.J."/>
            <person name="McEwan P."/>
            <person name="Bosak S."/>
            <person name="Kellis M."/>
            <person name="Volff J.-N."/>
            <person name="Guigo R."/>
            <person name="Zody M.C."/>
            <person name="Mesirov J."/>
            <person name="Lindblad-Toh K."/>
            <person name="Birren B."/>
            <person name="Nusbaum C."/>
            <person name="Kahn D."/>
            <person name="Robinson-Rechavi M."/>
            <person name="Laudet V."/>
            <person name="Schachter V."/>
            <person name="Quetier F."/>
            <person name="Saurin W."/>
            <person name="Scarpelli C."/>
            <person name="Wincker P."/>
            <person name="Lander E.S."/>
            <person name="Weissenbach J."/>
            <person name="Roest Crollius H."/>
        </authorList>
    </citation>
    <scope>NUCLEOTIDE SEQUENCE [LARGE SCALE GENOMIC DNA]</scope>
</reference>
<dbReference type="AlphaFoldDB" id="Q4SVU1"/>
<accession>Q4SVU1</accession>
<dbReference type="OrthoDB" id="24822at2759"/>
<proteinExistence type="predicted"/>
<evidence type="ECO:0000313" key="2">
    <source>
        <dbReference type="EMBL" id="CAF95241.1"/>
    </source>
</evidence>
<evidence type="ECO:0000259" key="1">
    <source>
        <dbReference type="Pfam" id="PF23606"/>
    </source>
</evidence>
<name>Q4SVU1_TETNG</name>
<dbReference type="PANTHER" id="PTHR46240:SF1">
    <property type="entry name" value="SERINE_THREONINE-PROTEIN KINASE ULK4"/>
    <property type="match status" value="1"/>
</dbReference>
<dbReference type="KEGG" id="tng:GSTEN00011821G001"/>
<reference evidence="2" key="2">
    <citation type="submission" date="2004-02" db="EMBL/GenBank/DDBJ databases">
        <authorList>
            <consortium name="Genoscope"/>
            <consortium name="Whitehead Institute Centre for Genome Research"/>
        </authorList>
    </citation>
    <scope>NUCLEOTIDE SEQUENCE</scope>
</reference>
<dbReference type="PANTHER" id="PTHR46240">
    <property type="entry name" value="SER/THR PROTEIN KINASE ULK4"/>
    <property type="match status" value="1"/>
</dbReference>